<evidence type="ECO:0000313" key="4">
    <source>
        <dbReference type="Proteomes" id="UP000019202"/>
    </source>
</evidence>
<keyword evidence="1" id="KW-0472">Membrane</keyword>
<feature type="transmembrane region" description="Helical" evidence="1">
    <location>
        <begin position="12"/>
        <end position="33"/>
    </location>
</feature>
<dbReference type="PANTHER" id="PTHR33594">
    <property type="entry name" value="SUPERFAMILY HYDROLASE, PUTATIVE (AFU_ORTHOLOGUE AFUA_1G03035)-RELATED"/>
    <property type="match status" value="1"/>
</dbReference>
<dbReference type="SUPFAM" id="SSF109604">
    <property type="entry name" value="HD-domain/PDEase-like"/>
    <property type="match status" value="1"/>
</dbReference>
<dbReference type="CDD" id="cd00077">
    <property type="entry name" value="HDc"/>
    <property type="match status" value="1"/>
</dbReference>
<organism evidence="3 4">
    <name type="scientific">Xenorhabdus szentirmaii DSM 16338</name>
    <dbReference type="NCBI Taxonomy" id="1427518"/>
    <lineage>
        <taxon>Bacteria</taxon>
        <taxon>Pseudomonadati</taxon>
        <taxon>Pseudomonadota</taxon>
        <taxon>Gammaproteobacteria</taxon>
        <taxon>Enterobacterales</taxon>
        <taxon>Morganellaceae</taxon>
        <taxon>Xenorhabdus</taxon>
    </lineage>
</organism>
<name>W1IVE1_9GAMM</name>
<dbReference type="EMBL" id="CBXF010000013">
    <property type="protein sequence ID" value="CDL81195.1"/>
    <property type="molecule type" value="Genomic_DNA"/>
</dbReference>
<dbReference type="Proteomes" id="UP000019202">
    <property type="component" value="Unassembled WGS sequence"/>
</dbReference>
<comment type="caution">
    <text evidence="3">The sequence shown here is derived from an EMBL/GenBank/DDBJ whole genome shotgun (WGS) entry which is preliminary data.</text>
</comment>
<dbReference type="InterPro" id="IPR003607">
    <property type="entry name" value="HD/PDEase_dom"/>
</dbReference>
<proteinExistence type="predicted"/>
<evidence type="ECO:0000313" key="3">
    <source>
        <dbReference type="EMBL" id="CDL81195.1"/>
    </source>
</evidence>
<keyword evidence="1" id="KW-1133">Transmembrane helix</keyword>
<keyword evidence="1" id="KW-0812">Transmembrane</keyword>
<evidence type="ECO:0000256" key="1">
    <source>
        <dbReference type="SAM" id="Phobius"/>
    </source>
</evidence>
<evidence type="ECO:0000259" key="2">
    <source>
        <dbReference type="PROSITE" id="PS51831"/>
    </source>
</evidence>
<dbReference type="AlphaFoldDB" id="W1IVE1"/>
<dbReference type="PROSITE" id="PS51831">
    <property type="entry name" value="HD"/>
    <property type="match status" value="1"/>
</dbReference>
<dbReference type="PANTHER" id="PTHR33594:SF1">
    <property type="entry name" value="HD_PDEASE DOMAIN-CONTAINING PROTEIN"/>
    <property type="match status" value="1"/>
</dbReference>
<dbReference type="InterPro" id="IPR006674">
    <property type="entry name" value="HD_domain"/>
</dbReference>
<gene>
    <name evidence="3" type="ORF">XSR1_110073</name>
</gene>
<dbReference type="Pfam" id="PF01966">
    <property type="entry name" value="HD"/>
    <property type="match status" value="1"/>
</dbReference>
<sequence>MTPGLGEIFFIYFAKIFFSFIGEILVMLSFSPFESLAQQLLPLAIESDDGAHDIAHLYRVWKNAQKICEAESGNLRLVFTAVLLHDCVSVEKNSPNRHLASRMAAEKAALILKELQWNEDDITAVCHAIEAHSFSAALTPRTLEAQIVQDADRLDSIGLIGISRCFYTSGRMGSSLYDFHDPLAKQREYDEKAYAVDHFYTKLFKIESGFQTASGKQMAHERAGRMKQFLNSFLDEIQAGPVN</sequence>
<protein>
    <recommendedName>
        <fullName evidence="2">HD domain-containing protein</fullName>
    </recommendedName>
</protein>
<dbReference type="SMART" id="SM00471">
    <property type="entry name" value="HDc"/>
    <property type="match status" value="1"/>
</dbReference>
<keyword evidence="4" id="KW-1185">Reference proteome</keyword>
<accession>W1IVE1</accession>
<feature type="domain" description="HD" evidence="2">
    <location>
        <begin position="53"/>
        <end position="157"/>
    </location>
</feature>
<dbReference type="STRING" id="1427518.XSR1_110073"/>
<dbReference type="Gene3D" id="1.10.3210.50">
    <property type="match status" value="1"/>
</dbReference>
<reference evidence="3" key="1">
    <citation type="submission" date="2013-11" db="EMBL/GenBank/DDBJ databases">
        <title>Draft genome sequence and annotation of the entomopathogenic bacteria, Xenorhabdus cabanillasi strain JM26 and Xenorhabdus szentirmai strain DSM 16338.</title>
        <authorList>
            <person name="Gualtieri M."/>
            <person name="Ogier J.C."/>
            <person name="Pages S."/>
            <person name="Givaudan A."/>
            <person name="Gaudriault S."/>
        </authorList>
    </citation>
    <scope>NUCLEOTIDE SEQUENCE [LARGE SCALE GENOMIC DNA]</scope>
    <source>
        <strain evidence="3">DSM 16338</strain>
    </source>
</reference>